<evidence type="ECO:0000256" key="1">
    <source>
        <dbReference type="SAM" id="MobiDB-lite"/>
    </source>
</evidence>
<feature type="region of interest" description="Disordered" evidence="1">
    <location>
        <begin position="61"/>
        <end position="80"/>
    </location>
</feature>
<proteinExistence type="predicted"/>
<organism evidence="2 3">
    <name type="scientific">Portunus trituberculatus</name>
    <name type="common">Swimming crab</name>
    <name type="synonym">Neptunus trituberculatus</name>
    <dbReference type="NCBI Taxonomy" id="210409"/>
    <lineage>
        <taxon>Eukaryota</taxon>
        <taxon>Metazoa</taxon>
        <taxon>Ecdysozoa</taxon>
        <taxon>Arthropoda</taxon>
        <taxon>Crustacea</taxon>
        <taxon>Multicrustacea</taxon>
        <taxon>Malacostraca</taxon>
        <taxon>Eumalacostraca</taxon>
        <taxon>Eucarida</taxon>
        <taxon>Decapoda</taxon>
        <taxon>Pleocyemata</taxon>
        <taxon>Brachyura</taxon>
        <taxon>Eubrachyura</taxon>
        <taxon>Portunoidea</taxon>
        <taxon>Portunidae</taxon>
        <taxon>Portuninae</taxon>
        <taxon>Portunus</taxon>
    </lineage>
</organism>
<name>A0A5B7GB37_PORTR</name>
<keyword evidence="3" id="KW-1185">Reference proteome</keyword>
<gene>
    <name evidence="2" type="ORF">E2C01_048466</name>
</gene>
<comment type="caution">
    <text evidence="2">The sequence shown here is derived from an EMBL/GenBank/DDBJ whole genome shotgun (WGS) entry which is preliminary data.</text>
</comment>
<evidence type="ECO:0000313" key="2">
    <source>
        <dbReference type="EMBL" id="MPC54545.1"/>
    </source>
</evidence>
<protein>
    <submittedName>
        <fullName evidence="2">Uncharacterized protein</fullName>
    </submittedName>
</protein>
<dbReference type="Proteomes" id="UP000324222">
    <property type="component" value="Unassembled WGS sequence"/>
</dbReference>
<dbReference type="AlphaFoldDB" id="A0A5B7GB37"/>
<sequence>MNTARKLNNRVRCGRNVVGMASSGRCPARALPWPRRPSDQHVSLNQRQVVWRPRAAAIPAGPYAAPPRTTSPSVSHRCKT</sequence>
<evidence type="ECO:0000313" key="3">
    <source>
        <dbReference type="Proteomes" id="UP000324222"/>
    </source>
</evidence>
<reference evidence="2 3" key="1">
    <citation type="submission" date="2019-05" db="EMBL/GenBank/DDBJ databases">
        <title>Another draft genome of Portunus trituberculatus and its Hox gene families provides insights of decapod evolution.</title>
        <authorList>
            <person name="Jeong J.-H."/>
            <person name="Song I."/>
            <person name="Kim S."/>
            <person name="Choi T."/>
            <person name="Kim D."/>
            <person name="Ryu S."/>
            <person name="Kim W."/>
        </authorList>
    </citation>
    <scope>NUCLEOTIDE SEQUENCE [LARGE SCALE GENOMIC DNA]</scope>
    <source>
        <tissue evidence="2">Muscle</tissue>
    </source>
</reference>
<accession>A0A5B7GB37</accession>
<dbReference type="EMBL" id="VSRR010012440">
    <property type="protein sequence ID" value="MPC54545.1"/>
    <property type="molecule type" value="Genomic_DNA"/>
</dbReference>